<protein>
    <submittedName>
        <fullName evidence="4">Piezo-type mechanosensitive ion channel component 2</fullName>
    </submittedName>
</protein>
<feature type="transmembrane region" description="Helical" evidence="2">
    <location>
        <begin position="384"/>
        <end position="405"/>
    </location>
</feature>
<evidence type="ECO:0000313" key="4">
    <source>
        <dbReference type="EMBL" id="RNA40023.1"/>
    </source>
</evidence>
<comment type="caution">
    <text evidence="4">The sequence shown here is derived from an EMBL/GenBank/DDBJ whole genome shotgun (WGS) entry which is preliminary data.</text>
</comment>
<keyword evidence="2" id="KW-0472">Membrane</keyword>
<feature type="transmembrane region" description="Helical" evidence="2">
    <location>
        <begin position="318"/>
        <end position="338"/>
    </location>
</feature>
<feature type="transmembrane region" description="Helical" evidence="2">
    <location>
        <begin position="266"/>
        <end position="286"/>
    </location>
</feature>
<organism evidence="4 5">
    <name type="scientific">Brachionus plicatilis</name>
    <name type="common">Marine rotifer</name>
    <name type="synonym">Brachionus muelleri</name>
    <dbReference type="NCBI Taxonomy" id="10195"/>
    <lineage>
        <taxon>Eukaryota</taxon>
        <taxon>Metazoa</taxon>
        <taxon>Spiralia</taxon>
        <taxon>Gnathifera</taxon>
        <taxon>Rotifera</taxon>
        <taxon>Eurotatoria</taxon>
        <taxon>Monogononta</taxon>
        <taxon>Pseudotrocha</taxon>
        <taxon>Ploima</taxon>
        <taxon>Brachionidae</taxon>
        <taxon>Brachionus</taxon>
    </lineage>
</organism>
<feature type="domain" description="Piezo TM1-24" evidence="3">
    <location>
        <begin position="82"/>
        <end position="433"/>
    </location>
</feature>
<dbReference type="PANTHER" id="PTHR47049">
    <property type="entry name" value="PIEZO-TYPE MECHANOSENSITIVE ION CHANNEL HOMOLOG"/>
    <property type="match status" value="1"/>
</dbReference>
<proteinExistence type="predicted"/>
<dbReference type="Pfam" id="PF24871">
    <property type="entry name" value="Piezo_TM1-24"/>
    <property type="match status" value="1"/>
</dbReference>
<feature type="transmembrane region" description="Helical" evidence="2">
    <location>
        <begin position="85"/>
        <end position="103"/>
    </location>
</feature>
<gene>
    <name evidence="4" type="ORF">BpHYR1_050286</name>
</gene>
<dbReference type="PANTHER" id="PTHR47049:SF2">
    <property type="entry name" value="PIEZO-TYPE MECHANOSENSITIVE ION CHANNEL HOMOLOG"/>
    <property type="match status" value="1"/>
</dbReference>
<dbReference type="EMBL" id="REGN01000685">
    <property type="protein sequence ID" value="RNA40023.1"/>
    <property type="molecule type" value="Genomic_DNA"/>
</dbReference>
<dbReference type="Proteomes" id="UP000276133">
    <property type="component" value="Unassembled WGS sequence"/>
</dbReference>
<feature type="transmembrane region" description="Helical" evidence="2">
    <location>
        <begin position="115"/>
        <end position="137"/>
    </location>
</feature>
<keyword evidence="2" id="KW-1133">Transmembrane helix</keyword>
<accession>A0A3M7SW70</accession>
<dbReference type="InterPro" id="IPR027272">
    <property type="entry name" value="Piezo"/>
</dbReference>
<dbReference type="GO" id="GO:0008381">
    <property type="term" value="F:mechanosensitive monoatomic ion channel activity"/>
    <property type="evidence" value="ECO:0007669"/>
    <property type="project" value="InterPro"/>
</dbReference>
<keyword evidence="2" id="KW-0812">Transmembrane</keyword>
<dbReference type="GO" id="GO:0016020">
    <property type="term" value="C:membrane"/>
    <property type="evidence" value="ECO:0007669"/>
    <property type="project" value="InterPro"/>
</dbReference>
<dbReference type="InterPro" id="IPR056769">
    <property type="entry name" value="Piezo_TM1-24"/>
</dbReference>
<dbReference type="AlphaFoldDB" id="A0A3M7SW70"/>
<dbReference type="OrthoDB" id="303066at2759"/>
<feature type="transmembrane region" description="Helical" evidence="2">
    <location>
        <begin position="292"/>
        <end position="311"/>
    </location>
</feature>
<evidence type="ECO:0000256" key="1">
    <source>
        <dbReference type="SAM" id="MobiDB-lite"/>
    </source>
</evidence>
<name>A0A3M7SW70_BRAPC</name>
<feature type="transmembrane region" description="Helical" evidence="2">
    <location>
        <begin position="171"/>
        <end position="191"/>
    </location>
</feature>
<sequence length="479" mass="55177">MDLVNEASNSGIDDIIVVKANDSILNGNLEARLIQDQSTLSATNQQPSGFESTQDVAKNPSQTPSQFSGARFITLYKRIILRPNFQSLIHLFLLFYLPFLYPINESSLSNHFKKFILFLMGISCVSLTGQLIFQIVIISAKSDLLPNCSLRQEIFQEFGYARFDQTFVGDIFRVLSPDVILLVGAFITYLINRKYSSCIIEQKRHLLYKYPNQSTKDTTFTDHFCPLKNVNEHEPVTPATSRHTVDSNKQNLAKQNTKIKRFYKIALSYINQILFMCLLFSCASIWPSLLSIPYFMAFVFLATKWSVTGRLKATRTQFYTKIFFIFYTSLHTLTIYLYQLDLFEQLIEPNTFLARLIGLNQIIQWKCEQPSHIYLNPNLELTQVFQPLLCIFLYWLIALELSYGLEKTLPLSPHIAEFSPEINVDKPLESDHQKNNDFDEINEKQVIFFAMSNPNKTKITVRQYSSLYSSTSLTTNGIE</sequence>
<evidence type="ECO:0000313" key="5">
    <source>
        <dbReference type="Proteomes" id="UP000276133"/>
    </source>
</evidence>
<evidence type="ECO:0000256" key="2">
    <source>
        <dbReference type="SAM" id="Phobius"/>
    </source>
</evidence>
<evidence type="ECO:0000259" key="3">
    <source>
        <dbReference type="Pfam" id="PF24871"/>
    </source>
</evidence>
<feature type="region of interest" description="Disordered" evidence="1">
    <location>
        <begin position="43"/>
        <end position="65"/>
    </location>
</feature>
<dbReference type="STRING" id="10195.A0A3M7SW70"/>
<keyword evidence="5" id="KW-1185">Reference proteome</keyword>
<reference evidence="4 5" key="1">
    <citation type="journal article" date="2018" name="Sci. Rep.">
        <title>Genomic signatures of local adaptation to the degree of environmental predictability in rotifers.</title>
        <authorList>
            <person name="Franch-Gras L."/>
            <person name="Hahn C."/>
            <person name="Garcia-Roger E.M."/>
            <person name="Carmona M.J."/>
            <person name="Serra M."/>
            <person name="Gomez A."/>
        </authorList>
    </citation>
    <scope>NUCLEOTIDE SEQUENCE [LARGE SCALE GENOMIC DNA]</scope>
    <source>
        <strain evidence="4">HYR1</strain>
    </source>
</reference>